<evidence type="ECO:0000313" key="4">
    <source>
        <dbReference type="Proteomes" id="UP000717328"/>
    </source>
</evidence>
<gene>
    <name evidence="3" type="ORF">H0H81_006871</name>
</gene>
<feature type="region of interest" description="Disordered" evidence="1">
    <location>
        <begin position="1"/>
        <end position="42"/>
    </location>
</feature>
<dbReference type="EMBL" id="JABCKI010000018">
    <property type="protein sequence ID" value="KAG5654159.1"/>
    <property type="molecule type" value="Genomic_DNA"/>
</dbReference>
<protein>
    <submittedName>
        <fullName evidence="3">Uncharacterized protein</fullName>
    </submittedName>
</protein>
<evidence type="ECO:0000256" key="1">
    <source>
        <dbReference type="SAM" id="MobiDB-lite"/>
    </source>
</evidence>
<evidence type="ECO:0000256" key="2">
    <source>
        <dbReference type="SAM" id="Phobius"/>
    </source>
</evidence>
<evidence type="ECO:0000313" key="3">
    <source>
        <dbReference type="EMBL" id="KAG5654159.1"/>
    </source>
</evidence>
<comment type="caution">
    <text evidence="3">The sequence shown here is derived from an EMBL/GenBank/DDBJ whole genome shotgun (WGS) entry which is preliminary data.</text>
</comment>
<accession>A0A9P7GP11</accession>
<name>A0A9P7GP11_9AGAR</name>
<keyword evidence="2" id="KW-0472">Membrane</keyword>
<sequence>MSRPRPLSNITSARSVGPPEFQSLTPRTPHSRAGRAEEGYNQFELQQITDEAHDTFPASTTGYRSRGDDHDPRIRPQWDKRTGGAGQLQLSTVLARLPLAMGMLLGGFLLFLMYMSYTRPDKLHGYLGILDANKTMSSFDRNATVASDPKLLISYANYTNFPLRPSEYLAECRVLNQGYMAHGKYWEAPKKGVMDVAHSDEEGVCNNTITYMLGGDVGLLADLALLAQAAAVAREVAMLTVLFTSLLINLALAEE</sequence>
<keyword evidence="2" id="KW-0812">Transmembrane</keyword>
<feature type="transmembrane region" description="Helical" evidence="2">
    <location>
        <begin position="97"/>
        <end position="117"/>
    </location>
</feature>
<organism evidence="3 4">
    <name type="scientific">Sphagnurus paluster</name>
    <dbReference type="NCBI Taxonomy" id="117069"/>
    <lineage>
        <taxon>Eukaryota</taxon>
        <taxon>Fungi</taxon>
        <taxon>Dikarya</taxon>
        <taxon>Basidiomycota</taxon>
        <taxon>Agaricomycotina</taxon>
        <taxon>Agaricomycetes</taxon>
        <taxon>Agaricomycetidae</taxon>
        <taxon>Agaricales</taxon>
        <taxon>Tricholomatineae</taxon>
        <taxon>Lyophyllaceae</taxon>
        <taxon>Sphagnurus</taxon>
    </lineage>
</organism>
<proteinExistence type="predicted"/>
<dbReference type="AlphaFoldDB" id="A0A9P7GP11"/>
<feature type="transmembrane region" description="Helical" evidence="2">
    <location>
        <begin position="236"/>
        <end position="253"/>
    </location>
</feature>
<reference evidence="3" key="2">
    <citation type="submission" date="2021-10" db="EMBL/GenBank/DDBJ databases">
        <title>Phylogenomics reveals ancestral predisposition of the termite-cultivated fungus Termitomyces towards a domesticated lifestyle.</title>
        <authorList>
            <person name="Auxier B."/>
            <person name="Grum-Grzhimaylo A."/>
            <person name="Cardenas M.E."/>
            <person name="Lodge J.D."/>
            <person name="Laessoe T."/>
            <person name="Pedersen O."/>
            <person name="Smith M.E."/>
            <person name="Kuyper T.W."/>
            <person name="Franco-Molano E.A."/>
            <person name="Baroni T.J."/>
            <person name="Aanen D.K."/>
        </authorList>
    </citation>
    <scope>NUCLEOTIDE SEQUENCE</scope>
    <source>
        <strain evidence="3">D49</strain>
    </source>
</reference>
<keyword evidence="2" id="KW-1133">Transmembrane helix</keyword>
<dbReference type="OrthoDB" id="2392789at2759"/>
<keyword evidence="4" id="KW-1185">Reference proteome</keyword>
<dbReference type="Proteomes" id="UP000717328">
    <property type="component" value="Unassembled WGS sequence"/>
</dbReference>
<reference evidence="3" key="1">
    <citation type="submission" date="2021-02" db="EMBL/GenBank/DDBJ databases">
        <authorList>
            <person name="Nieuwenhuis M."/>
            <person name="Van De Peppel L.J.J."/>
        </authorList>
    </citation>
    <scope>NUCLEOTIDE SEQUENCE</scope>
    <source>
        <strain evidence="3">D49</strain>
    </source>
</reference>